<dbReference type="OrthoDB" id="7549755at2"/>
<reference evidence="3" key="1">
    <citation type="submission" date="2017-01" db="EMBL/GenBank/DDBJ databases">
        <authorList>
            <person name="Varghese N."/>
            <person name="Submissions S."/>
        </authorList>
    </citation>
    <scope>NUCLEOTIDE SEQUENCE [LARGE SCALE GENOMIC DNA]</scope>
    <source>
        <strain evidence="3">ATCC 51758</strain>
    </source>
</reference>
<name>A0A1N6PTM7_9RHOO</name>
<proteinExistence type="predicted"/>
<evidence type="ECO:0000313" key="2">
    <source>
        <dbReference type="EMBL" id="SIQ07681.1"/>
    </source>
</evidence>
<accession>A0A1N6PTM7</accession>
<evidence type="ECO:0000259" key="1">
    <source>
        <dbReference type="Pfam" id="PF13490"/>
    </source>
</evidence>
<gene>
    <name evidence="2" type="ORF">SAMN05421829_102194</name>
</gene>
<dbReference type="InterPro" id="IPR027383">
    <property type="entry name" value="Znf_put"/>
</dbReference>
<feature type="domain" description="Putative zinc-finger" evidence="1">
    <location>
        <begin position="9"/>
        <end position="42"/>
    </location>
</feature>
<organism evidence="2 3">
    <name type="scientific">Aromatoleum tolulyticum</name>
    <dbReference type="NCBI Taxonomy" id="34027"/>
    <lineage>
        <taxon>Bacteria</taxon>
        <taxon>Pseudomonadati</taxon>
        <taxon>Pseudomonadota</taxon>
        <taxon>Betaproteobacteria</taxon>
        <taxon>Rhodocyclales</taxon>
        <taxon>Rhodocyclaceae</taxon>
        <taxon>Aromatoleum</taxon>
    </lineage>
</organism>
<dbReference type="Gene3D" id="1.10.10.1320">
    <property type="entry name" value="Anti-sigma factor, zinc-finger domain"/>
    <property type="match status" value="1"/>
</dbReference>
<evidence type="ECO:0000313" key="3">
    <source>
        <dbReference type="Proteomes" id="UP000186819"/>
    </source>
</evidence>
<dbReference type="Proteomes" id="UP000186819">
    <property type="component" value="Unassembled WGS sequence"/>
</dbReference>
<sequence>MTEQERIHCDEVVASLLEYLDGELDDARRARIEDHLAECRGCFSRAEFERALRRRLQALATEPPPDSLKRRLKAILDEF</sequence>
<protein>
    <submittedName>
        <fullName evidence="2">Mycothiol system anti-sigma-R factor</fullName>
    </submittedName>
</protein>
<keyword evidence="3" id="KW-1185">Reference proteome</keyword>
<dbReference type="Pfam" id="PF13490">
    <property type="entry name" value="zf-HC2"/>
    <property type="match status" value="1"/>
</dbReference>
<dbReference type="AlphaFoldDB" id="A0A1N6PTM7"/>
<dbReference type="RefSeq" id="WP_076600710.1">
    <property type="nucleotide sequence ID" value="NZ_FTMD01000002.1"/>
</dbReference>
<dbReference type="STRING" id="34027.SAMN05421829_102194"/>
<dbReference type="EMBL" id="FTMD01000002">
    <property type="protein sequence ID" value="SIQ07681.1"/>
    <property type="molecule type" value="Genomic_DNA"/>
</dbReference>
<dbReference type="InterPro" id="IPR041916">
    <property type="entry name" value="Anti_sigma_zinc_sf"/>
</dbReference>